<proteinExistence type="predicted"/>
<dbReference type="Pfam" id="PF26250">
    <property type="entry name" value="RRM_RdRP1_2"/>
    <property type="match status" value="1"/>
</dbReference>
<keyword evidence="3" id="KW-1185">Reference proteome</keyword>
<dbReference type="Gramene" id="QL03p036623:mrna">
    <property type="protein sequence ID" value="QL03p036623:mrna:CDS:2"/>
    <property type="gene ID" value="QL03p036623"/>
</dbReference>
<dbReference type="InterPro" id="IPR058763">
    <property type="entry name" value="RRM_RDR1/2-like"/>
</dbReference>
<dbReference type="AlphaFoldDB" id="A0A7N2L887"/>
<accession>A0A7N2L887</accession>
<organism evidence="2 3">
    <name type="scientific">Quercus lobata</name>
    <name type="common">Valley oak</name>
    <dbReference type="NCBI Taxonomy" id="97700"/>
    <lineage>
        <taxon>Eukaryota</taxon>
        <taxon>Viridiplantae</taxon>
        <taxon>Streptophyta</taxon>
        <taxon>Embryophyta</taxon>
        <taxon>Tracheophyta</taxon>
        <taxon>Spermatophyta</taxon>
        <taxon>Magnoliopsida</taxon>
        <taxon>eudicotyledons</taxon>
        <taxon>Gunneridae</taxon>
        <taxon>Pentapetalae</taxon>
        <taxon>rosids</taxon>
        <taxon>fabids</taxon>
        <taxon>Fagales</taxon>
        <taxon>Fagaceae</taxon>
        <taxon>Quercus</taxon>
    </lineage>
</organism>
<dbReference type="InParanoid" id="A0A7N2L887"/>
<reference evidence="2 3" key="1">
    <citation type="journal article" date="2016" name="G3 (Bethesda)">
        <title>First Draft Assembly and Annotation of the Genome of a California Endemic Oak Quercus lobata Nee (Fagaceae).</title>
        <authorList>
            <person name="Sork V.L."/>
            <person name="Fitz-Gibbon S.T."/>
            <person name="Puiu D."/>
            <person name="Crepeau M."/>
            <person name="Gugger P.F."/>
            <person name="Sherman R."/>
            <person name="Stevens K."/>
            <person name="Langley C.H."/>
            <person name="Pellegrini M."/>
            <person name="Salzberg S.L."/>
        </authorList>
    </citation>
    <scope>NUCLEOTIDE SEQUENCE [LARGE SCALE GENOMIC DNA]</scope>
    <source>
        <strain evidence="2 3">cv. SW786</strain>
    </source>
</reference>
<dbReference type="OMA" id="YLNEHRI"/>
<name>A0A7N2L887_QUELO</name>
<protein>
    <recommendedName>
        <fullName evidence="1">RDR1/2-like RRM domain-containing protein</fullName>
    </recommendedName>
</protein>
<dbReference type="Proteomes" id="UP000594261">
    <property type="component" value="Chromosome 3"/>
</dbReference>
<dbReference type="EnsemblPlants" id="QL03p036623:mrna">
    <property type="protein sequence ID" value="QL03p036623:mrna:CDS:2"/>
    <property type="gene ID" value="QL03p036623"/>
</dbReference>
<sequence>MGKTIQLNGFPSNVTVATVKRFVEQHTGEGTVYAIKIRQCRGVRPGAYAIIQLTTTRCAELIISLGLWYGTSYLKAREMERDIVPKPRTFLHSMENIKLHLGCQISNENFVILWNAVNVSVNFGIGLRKLQFFLSHNYVEY</sequence>
<evidence type="ECO:0000259" key="1">
    <source>
        <dbReference type="Pfam" id="PF26250"/>
    </source>
</evidence>
<reference evidence="2" key="2">
    <citation type="submission" date="2021-01" db="UniProtKB">
        <authorList>
            <consortium name="EnsemblPlants"/>
        </authorList>
    </citation>
    <scope>IDENTIFICATION</scope>
</reference>
<dbReference type="EMBL" id="LRBV02000003">
    <property type="status" value="NOT_ANNOTATED_CDS"/>
    <property type="molecule type" value="Genomic_DNA"/>
</dbReference>
<evidence type="ECO:0000313" key="2">
    <source>
        <dbReference type="EnsemblPlants" id="QL03p036623:mrna:CDS:2"/>
    </source>
</evidence>
<evidence type="ECO:0000313" key="3">
    <source>
        <dbReference type="Proteomes" id="UP000594261"/>
    </source>
</evidence>
<feature type="domain" description="RDR1/2-like RRM" evidence="1">
    <location>
        <begin position="4"/>
        <end position="82"/>
    </location>
</feature>